<dbReference type="InterPro" id="IPR036465">
    <property type="entry name" value="vWFA_dom_sf"/>
</dbReference>
<dbReference type="AlphaFoldDB" id="A0A238KAG4"/>
<dbReference type="SUPFAM" id="SSF48452">
    <property type="entry name" value="TPR-like"/>
    <property type="match status" value="1"/>
</dbReference>
<sequence length="509" mass="55916">MFEALGDWIGVFHFLRPLWLLAILPIGLIWWLLRRRKTKADDPAKGLAPHLAKALTVGAYSSQRITPRDSAAIILLLLAIGAAGPTWTRYPNPLLAQTAPLIVALKVTPSMTNTDVTPTRQTRATFKILDLIARRAGAKTALLAYSGSAHRVTPLTEDPNIIRTYLEGLTPEIMPNAGDRADLALGLAQVELTKSETPGAILVVLDDFNPANVAAFSEAAADRPPVIFFVIGPQASELPQLSGIPNSSIVDLTPDDSDLTQIERRVVSAYRDALLADTSQTWDDRGWLLAWPAALLLLLWFRRGWVVQWVLAFALILPAARPAHAEGWVDWFFTADQQAQRAYNNKDFAEAAELFQDTDWRAYAQFKSGKYEEASETYSFVETADAAIGEGLSHLRNRKYRDGVRAFEKALERDPDSAMAKHNLAVAKAIVVYVENTQSQSATGDVGPGADNTVFDNESGKGQQVQISADDQDSLSTGLTTEDWMRAVDTNVGDFLSTRFRLEQAQGDE</sequence>
<evidence type="ECO:0000256" key="3">
    <source>
        <dbReference type="SAM" id="Phobius"/>
    </source>
</evidence>
<evidence type="ECO:0000259" key="4">
    <source>
        <dbReference type="Pfam" id="PF13519"/>
    </source>
</evidence>
<dbReference type="PROSITE" id="PS50005">
    <property type="entry name" value="TPR"/>
    <property type="match status" value="1"/>
</dbReference>
<dbReference type="InterPro" id="IPR019734">
    <property type="entry name" value="TPR_rpt"/>
</dbReference>
<evidence type="ECO:0000313" key="5">
    <source>
        <dbReference type="EMBL" id="SMX39414.1"/>
    </source>
</evidence>
<dbReference type="Gene3D" id="3.40.50.410">
    <property type="entry name" value="von Willebrand factor, type A domain"/>
    <property type="match status" value="1"/>
</dbReference>
<keyword evidence="1" id="KW-0802">TPR repeat</keyword>
<dbReference type="Gene3D" id="1.25.40.10">
    <property type="entry name" value="Tetratricopeptide repeat domain"/>
    <property type="match status" value="1"/>
</dbReference>
<dbReference type="OrthoDB" id="9807628at2"/>
<feature type="domain" description="VWFA" evidence="4">
    <location>
        <begin position="102"/>
        <end position="206"/>
    </location>
</feature>
<keyword evidence="3" id="KW-0812">Transmembrane</keyword>
<feature type="compositionally biased region" description="Polar residues" evidence="2">
    <location>
        <begin position="454"/>
        <end position="473"/>
    </location>
</feature>
<accession>A0A238KAG4</accession>
<evidence type="ECO:0000313" key="6">
    <source>
        <dbReference type="Proteomes" id="UP000220836"/>
    </source>
</evidence>
<organism evidence="5 6">
    <name type="scientific">Pelagimonas varians</name>
    <dbReference type="NCBI Taxonomy" id="696760"/>
    <lineage>
        <taxon>Bacteria</taxon>
        <taxon>Pseudomonadati</taxon>
        <taxon>Pseudomonadota</taxon>
        <taxon>Alphaproteobacteria</taxon>
        <taxon>Rhodobacterales</taxon>
        <taxon>Roseobacteraceae</taxon>
        <taxon>Pelagimonas</taxon>
    </lineage>
</organism>
<dbReference type="PANTHER" id="PTHR22550">
    <property type="entry name" value="SPORE GERMINATION PROTEIN"/>
    <property type="match status" value="1"/>
</dbReference>
<dbReference type="RefSeq" id="WP_097804220.1">
    <property type="nucleotide sequence ID" value="NZ_FXYH01000005.1"/>
</dbReference>
<dbReference type="InterPro" id="IPR050768">
    <property type="entry name" value="UPF0353/GerABKA_families"/>
</dbReference>
<feature type="repeat" description="TPR" evidence="1">
    <location>
        <begin position="384"/>
        <end position="417"/>
    </location>
</feature>
<name>A0A238KAG4_9RHOB</name>
<gene>
    <name evidence="5" type="ORF">PEV8663_01705</name>
</gene>
<keyword evidence="6" id="KW-1185">Reference proteome</keyword>
<proteinExistence type="predicted"/>
<dbReference type="SUPFAM" id="SSF53300">
    <property type="entry name" value="vWA-like"/>
    <property type="match status" value="1"/>
</dbReference>
<reference evidence="5 6" key="1">
    <citation type="submission" date="2017-05" db="EMBL/GenBank/DDBJ databases">
        <authorList>
            <person name="Song R."/>
            <person name="Chenine A.L."/>
            <person name="Ruprecht R.M."/>
        </authorList>
    </citation>
    <scope>NUCLEOTIDE SEQUENCE [LARGE SCALE GENOMIC DNA]</scope>
    <source>
        <strain evidence="5 6">CECT 8663</strain>
    </source>
</reference>
<feature type="region of interest" description="Disordered" evidence="2">
    <location>
        <begin position="440"/>
        <end position="473"/>
    </location>
</feature>
<keyword evidence="3" id="KW-0472">Membrane</keyword>
<feature type="transmembrane region" description="Helical" evidence="3">
    <location>
        <begin position="14"/>
        <end position="33"/>
    </location>
</feature>
<dbReference type="InterPro" id="IPR002035">
    <property type="entry name" value="VWF_A"/>
</dbReference>
<dbReference type="PANTHER" id="PTHR22550:SF14">
    <property type="entry name" value="VWFA DOMAIN-CONTAINING PROTEIN"/>
    <property type="match status" value="1"/>
</dbReference>
<dbReference type="Proteomes" id="UP000220836">
    <property type="component" value="Unassembled WGS sequence"/>
</dbReference>
<keyword evidence="3" id="KW-1133">Transmembrane helix</keyword>
<dbReference type="EMBL" id="FXYH01000005">
    <property type="protein sequence ID" value="SMX39414.1"/>
    <property type="molecule type" value="Genomic_DNA"/>
</dbReference>
<evidence type="ECO:0000256" key="1">
    <source>
        <dbReference type="PROSITE-ProRule" id="PRU00339"/>
    </source>
</evidence>
<evidence type="ECO:0000256" key="2">
    <source>
        <dbReference type="SAM" id="MobiDB-lite"/>
    </source>
</evidence>
<dbReference type="Pfam" id="PF13519">
    <property type="entry name" value="VWA_2"/>
    <property type="match status" value="1"/>
</dbReference>
<protein>
    <submittedName>
        <fullName evidence="5">Tetratricopeptide repeat protein</fullName>
    </submittedName>
</protein>
<dbReference type="InterPro" id="IPR011990">
    <property type="entry name" value="TPR-like_helical_dom_sf"/>
</dbReference>
<feature type="transmembrane region" description="Helical" evidence="3">
    <location>
        <begin position="70"/>
        <end position="88"/>
    </location>
</feature>